<dbReference type="AlphaFoldDB" id="A0A396JRC7"/>
<evidence type="ECO:0000256" key="6">
    <source>
        <dbReference type="SAM" id="Phobius"/>
    </source>
</evidence>
<dbReference type="GO" id="GO:0140359">
    <property type="term" value="F:ABC-type transporter activity"/>
    <property type="evidence" value="ECO:0007669"/>
    <property type="project" value="InterPro"/>
</dbReference>
<dbReference type="Gramene" id="rna3610">
    <property type="protein sequence ID" value="RHN79774.1"/>
    <property type="gene ID" value="gene3610"/>
</dbReference>
<dbReference type="InterPro" id="IPR043926">
    <property type="entry name" value="ABCG_dom"/>
</dbReference>
<evidence type="ECO:0000259" key="7">
    <source>
        <dbReference type="Pfam" id="PF19055"/>
    </source>
</evidence>
<feature type="domain" description="ABC transporter family G" evidence="7">
    <location>
        <begin position="1"/>
        <end position="180"/>
    </location>
</feature>
<keyword evidence="3 6" id="KW-0812">Transmembrane</keyword>
<sequence length="180" mass="20542">MDKLQYWRESASGISSLAHFLAKDTIDLFSTIVKPLIYLSMFYFFSNPRSSFESNYAVLVCLVYCVTGMAYALAIYFEPAPAQLWSVLLPVVMTLIANQTRDTTFMKILIKMCYPKWALEAFIIANAERYTGVWLITRCSSLMNSGYNVNDWPICLAVLIFYGIVARIVAFICLMITQKK</sequence>
<dbReference type="InterPro" id="IPR050352">
    <property type="entry name" value="ABCG_transporters"/>
</dbReference>
<keyword evidence="2" id="KW-0813">Transport</keyword>
<dbReference type="EMBL" id="PSQE01000001">
    <property type="protein sequence ID" value="RHN79774.1"/>
    <property type="molecule type" value="Genomic_DNA"/>
</dbReference>
<evidence type="ECO:0000313" key="8">
    <source>
        <dbReference type="EMBL" id="RHN79774.1"/>
    </source>
</evidence>
<name>A0A396JRC7_MEDTR</name>
<comment type="caution">
    <text evidence="8">The sequence shown here is derived from an EMBL/GenBank/DDBJ whole genome shotgun (WGS) entry which is preliminary data.</text>
</comment>
<reference evidence="8" key="1">
    <citation type="journal article" date="2018" name="Nat. Plants">
        <title>Whole-genome landscape of Medicago truncatula symbiotic genes.</title>
        <authorList>
            <person name="Pecrix Y."/>
            <person name="Gamas P."/>
            <person name="Carrere S."/>
        </authorList>
    </citation>
    <scope>NUCLEOTIDE SEQUENCE</scope>
    <source>
        <tissue evidence="8">Leaves</tissue>
    </source>
</reference>
<comment type="subcellular location">
    <subcellularLocation>
        <location evidence="1">Membrane</location>
        <topology evidence="1">Multi-pass membrane protein</topology>
    </subcellularLocation>
</comment>
<dbReference type="Pfam" id="PF19055">
    <property type="entry name" value="ABC2_membrane_7"/>
    <property type="match status" value="1"/>
</dbReference>
<evidence type="ECO:0000256" key="1">
    <source>
        <dbReference type="ARBA" id="ARBA00004141"/>
    </source>
</evidence>
<accession>A0A396JRC7</accession>
<keyword evidence="5 6" id="KW-0472">Membrane</keyword>
<keyword evidence="4 6" id="KW-1133">Transmembrane helix</keyword>
<evidence type="ECO:0000256" key="3">
    <source>
        <dbReference type="ARBA" id="ARBA00022692"/>
    </source>
</evidence>
<evidence type="ECO:0000256" key="4">
    <source>
        <dbReference type="ARBA" id="ARBA00022989"/>
    </source>
</evidence>
<dbReference type="GO" id="GO:0016020">
    <property type="term" value="C:membrane"/>
    <property type="evidence" value="ECO:0007669"/>
    <property type="project" value="UniProtKB-SubCell"/>
</dbReference>
<dbReference type="PANTHER" id="PTHR48041:SF107">
    <property type="entry name" value="WHITE-BROWN COMPLEX HOMOLOG PROTEIN 30-RELATED"/>
    <property type="match status" value="1"/>
</dbReference>
<dbReference type="PANTHER" id="PTHR48041">
    <property type="entry name" value="ABC TRANSPORTER G FAMILY MEMBER 28"/>
    <property type="match status" value="1"/>
</dbReference>
<protein>
    <recommendedName>
        <fullName evidence="7">ABC transporter family G domain-containing protein</fullName>
    </recommendedName>
</protein>
<evidence type="ECO:0000256" key="5">
    <source>
        <dbReference type="ARBA" id="ARBA00023136"/>
    </source>
</evidence>
<dbReference type="Proteomes" id="UP000265566">
    <property type="component" value="Chromosome 1"/>
</dbReference>
<organism evidence="8">
    <name type="scientific">Medicago truncatula</name>
    <name type="common">Barrel medic</name>
    <name type="synonym">Medicago tribuloides</name>
    <dbReference type="NCBI Taxonomy" id="3880"/>
    <lineage>
        <taxon>Eukaryota</taxon>
        <taxon>Viridiplantae</taxon>
        <taxon>Streptophyta</taxon>
        <taxon>Embryophyta</taxon>
        <taxon>Tracheophyta</taxon>
        <taxon>Spermatophyta</taxon>
        <taxon>Magnoliopsida</taxon>
        <taxon>eudicotyledons</taxon>
        <taxon>Gunneridae</taxon>
        <taxon>Pentapetalae</taxon>
        <taxon>rosids</taxon>
        <taxon>fabids</taxon>
        <taxon>Fabales</taxon>
        <taxon>Fabaceae</taxon>
        <taxon>Papilionoideae</taxon>
        <taxon>50 kb inversion clade</taxon>
        <taxon>NPAAA clade</taxon>
        <taxon>Hologalegina</taxon>
        <taxon>IRL clade</taxon>
        <taxon>Trifolieae</taxon>
        <taxon>Medicago</taxon>
    </lineage>
</organism>
<proteinExistence type="predicted"/>
<feature type="transmembrane region" description="Helical" evidence="6">
    <location>
        <begin position="57"/>
        <end position="76"/>
    </location>
</feature>
<evidence type="ECO:0000256" key="2">
    <source>
        <dbReference type="ARBA" id="ARBA00022448"/>
    </source>
</evidence>
<gene>
    <name evidence="8" type="ORF">MtrunA17_Chr1g0180991</name>
</gene>
<feature type="transmembrane region" description="Helical" evidence="6">
    <location>
        <begin position="156"/>
        <end position="177"/>
    </location>
</feature>
<feature type="transmembrane region" description="Helical" evidence="6">
    <location>
        <begin position="26"/>
        <end position="45"/>
    </location>
</feature>